<reference evidence="2" key="1">
    <citation type="submission" date="2018-02" db="EMBL/GenBank/DDBJ databases">
        <title>Rhizophora mucronata_Transcriptome.</title>
        <authorList>
            <person name="Meera S.P."/>
            <person name="Sreeshan A."/>
            <person name="Augustine A."/>
        </authorList>
    </citation>
    <scope>NUCLEOTIDE SEQUENCE</scope>
    <source>
        <tissue evidence="2">Leaf</tissue>
    </source>
</reference>
<name>A0A2P2IVW1_RHIMU</name>
<proteinExistence type="predicted"/>
<dbReference type="AlphaFoldDB" id="A0A2P2IVW1"/>
<accession>A0A2P2IVW1</accession>
<feature type="signal peptide" evidence="1">
    <location>
        <begin position="1"/>
        <end position="27"/>
    </location>
</feature>
<feature type="chain" id="PRO_5015161881" evidence="1">
    <location>
        <begin position="28"/>
        <end position="62"/>
    </location>
</feature>
<dbReference type="EMBL" id="GGEC01004870">
    <property type="protein sequence ID" value="MBW85353.1"/>
    <property type="molecule type" value="Transcribed_RNA"/>
</dbReference>
<evidence type="ECO:0000313" key="2">
    <source>
        <dbReference type="EMBL" id="MBW85353.1"/>
    </source>
</evidence>
<keyword evidence="1" id="KW-0732">Signal</keyword>
<sequence length="62" mass="7382">MGKHACVTHQNFMQWICYLSCVYVFSSLSDLVSNQCCSSRSVYWLNVCPQEFLKKLKKKWRK</sequence>
<protein>
    <submittedName>
        <fullName evidence="2">Uncharacterized protein</fullName>
    </submittedName>
</protein>
<organism evidence="2">
    <name type="scientific">Rhizophora mucronata</name>
    <name type="common">Asiatic mangrove</name>
    <dbReference type="NCBI Taxonomy" id="61149"/>
    <lineage>
        <taxon>Eukaryota</taxon>
        <taxon>Viridiplantae</taxon>
        <taxon>Streptophyta</taxon>
        <taxon>Embryophyta</taxon>
        <taxon>Tracheophyta</taxon>
        <taxon>Spermatophyta</taxon>
        <taxon>Magnoliopsida</taxon>
        <taxon>eudicotyledons</taxon>
        <taxon>Gunneridae</taxon>
        <taxon>Pentapetalae</taxon>
        <taxon>rosids</taxon>
        <taxon>fabids</taxon>
        <taxon>Malpighiales</taxon>
        <taxon>Rhizophoraceae</taxon>
        <taxon>Rhizophora</taxon>
    </lineage>
</organism>
<evidence type="ECO:0000256" key="1">
    <source>
        <dbReference type="SAM" id="SignalP"/>
    </source>
</evidence>